<feature type="domain" description="DUF4178" evidence="1">
    <location>
        <begin position="30"/>
        <end position="166"/>
    </location>
</feature>
<evidence type="ECO:0000313" key="3">
    <source>
        <dbReference type="Proteomes" id="UP000490800"/>
    </source>
</evidence>
<dbReference type="RefSeq" id="WP_157332827.1">
    <property type="nucleotide sequence ID" value="NZ_RHLK01000002.1"/>
</dbReference>
<dbReference type="Pfam" id="PF13785">
    <property type="entry name" value="DUF4178"/>
    <property type="match status" value="1"/>
</dbReference>
<proteinExistence type="predicted"/>
<dbReference type="Proteomes" id="UP000490800">
    <property type="component" value="Unassembled WGS sequence"/>
</dbReference>
<reference evidence="2 3" key="1">
    <citation type="journal article" date="2019" name="Microorganisms">
        <title>Paenibacillus lutrae sp. nov., A Chitinolytic Species Isolated from A River Otter in Castril Natural Park, Granada, Spain.</title>
        <authorList>
            <person name="Rodriguez M."/>
            <person name="Reina J.C."/>
            <person name="Bejar V."/>
            <person name="Llamas I."/>
        </authorList>
    </citation>
    <scope>NUCLEOTIDE SEQUENCE [LARGE SCALE GENOMIC DNA]</scope>
    <source>
        <strain evidence="2 3">N10</strain>
    </source>
</reference>
<dbReference type="InterPro" id="IPR025235">
    <property type="entry name" value="DUF4178"/>
</dbReference>
<evidence type="ECO:0000259" key="1">
    <source>
        <dbReference type="Pfam" id="PF13785"/>
    </source>
</evidence>
<evidence type="ECO:0000313" key="2">
    <source>
        <dbReference type="EMBL" id="MVO98520.1"/>
    </source>
</evidence>
<accession>A0A7X3JY35</accession>
<dbReference type="AlphaFoldDB" id="A0A7X3JY35"/>
<dbReference type="EMBL" id="RHLK01000002">
    <property type="protein sequence ID" value="MVO98520.1"/>
    <property type="molecule type" value="Genomic_DNA"/>
</dbReference>
<gene>
    <name evidence="2" type="ORF">EDM21_03050</name>
</gene>
<protein>
    <submittedName>
        <fullName evidence="2">DUF4178 domain-containing protein</fullName>
    </submittedName>
</protein>
<organism evidence="2 3">
    <name type="scientific">Paenibacillus lutrae</name>
    <dbReference type="NCBI Taxonomy" id="2078573"/>
    <lineage>
        <taxon>Bacteria</taxon>
        <taxon>Bacillati</taxon>
        <taxon>Bacillota</taxon>
        <taxon>Bacilli</taxon>
        <taxon>Bacillales</taxon>
        <taxon>Paenibacillaceae</taxon>
        <taxon>Paenibacillus</taxon>
    </lineage>
</organism>
<comment type="caution">
    <text evidence="2">The sequence shown here is derived from an EMBL/GenBank/DDBJ whole genome shotgun (WGS) entry which is preliminary data.</text>
</comment>
<keyword evidence="3" id="KW-1185">Reference proteome</keyword>
<sequence length="177" mass="20450">MSIFKRVGNIMRSNKTVEPVKQANPLEESRVGDIVNVDLEEYVVSGKVIYFDRGFAPHRYAYYLQSGKEIRCLLVEKGRTYECFLCEFMEGALDDPNDVPSRLELDGEATFELENYRSDVSRAEGNTDFRSGDDIMIWRYFGPDDRYFFLQWQDGKFVAMQGSRTPASQVKFMKGSL</sequence>
<name>A0A7X3JY35_9BACL</name>
<dbReference type="OrthoDB" id="2381171at2"/>